<evidence type="ECO:0000313" key="3">
    <source>
        <dbReference type="Proteomes" id="UP000886476"/>
    </source>
</evidence>
<dbReference type="RefSeq" id="WP_172115385.1">
    <property type="nucleotide sequence ID" value="NZ_JABFDM010000002.1"/>
</dbReference>
<sequence length="46" mass="5277">MMNSLTSPELTFLFMGIVVSLGAALVWMAWELEQGARQPARVRRRR</sequence>
<proteinExistence type="predicted"/>
<feature type="transmembrane region" description="Helical" evidence="1">
    <location>
        <begin position="12"/>
        <end position="30"/>
    </location>
</feature>
<keyword evidence="3" id="KW-1185">Reference proteome</keyword>
<keyword evidence="1" id="KW-0812">Transmembrane</keyword>
<protein>
    <submittedName>
        <fullName evidence="2">Uncharacterized protein</fullName>
    </submittedName>
</protein>
<comment type="caution">
    <text evidence="2">The sequence shown here is derived from an EMBL/GenBank/DDBJ whole genome shotgun (WGS) entry which is preliminary data.</text>
</comment>
<accession>A0ABX2CP68</accession>
<reference evidence="2" key="1">
    <citation type="submission" date="2020-05" db="EMBL/GenBank/DDBJ databases">
        <title>Nod-independent and nitrogen-fixing Bradyrhizobium aeschynomene sp. nov. isolated from nodules of Aeschynomene indica.</title>
        <authorList>
            <person name="Zhang Z."/>
        </authorList>
    </citation>
    <scope>NUCLEOTIDE SEQUENCE</scope>
    <source>
        <strain evidence="2">83012</strain>
    </source>
</reference>
<dbReference type="Proteomes" id="UP000886476">
    <property type="component" value="Unassembled WGS sequence"/>
</dbReference>
<organism evidence="2 3">
    <name type="scientific">Bradyrhizobium aeschynomenes</name>
    <dbReference type="NCBI Taxonomy" id="2734909"/>
    <lineage>
        <taxon>Bacteria</taxon>
        <taxon>Pseudomonadati</taxon>
        <taxon>Pseudomonadota</taxon>
        <taxon>Alphaproteobacteria</taxon>
        <taxon>Hyphomicrobiales</taxon>
        <taxon>Nitrobacteraceae</taxon>
        <taxon>Bradyrhizobium</taxon>
    </lineage>
</organism>
<name>A0ABX2CP68_9BRAD</name>
<evidence type="ECO:0000313" key="2">
    <source>
        <dbReference type="EMBL" id="NPU69938.1"/>
    </source>
</evidence>
<keyword evidence="1" id="KW-1133">Transmembrane helix</keyword>
<evidence type="ECO:0000256" key="1">
    <source>
        <dbReference type="SAM" id="Phobius"/>
    </source>
</evidence>
<keyword evidence="1" id="KW-0472">Membrane</keyword>
<gene>
    <name evidence="2" type="ORF">HL667_33450</name>
</gene>
<dbReference type="EMBL" id="JABFDN010000027">
    <property type="protein sequence ID" value="NPU69938.1"/>
    <property type="molecule type" value="Genomic_DNA"/>
</dbReference>